<feature type="compositionally biased region" description="Basic and acidic residues" evidence="1">
    <location>
        <begin position="297"/>
        <end position="313"/>
    </location>
</feature>
<dbReference type="HOGENOM" id="CLU_073532_0_0_9"/>
<dbReference type="Proteomes" id="UP000006600">
    <property type="component" value="Unassembled WGS sequence"/>
</dbReference>
<name>J8ABN3_BACCE</name>
<dbReference type="RefSeq" id="WP_002107431.1">
    <property type="nucleotide sequence ID" value="NZ_JH792001.1"/>
</dbReference>
<reference evidence="2 3" key="1">
    <citation type="submission" date="2012-04" db="EMBL/GenBank/DDBJ databases">
        <title>The Genome Sequence of Bacillus cereus BAG5X1-1.</title>
        <authorList>
            <consortium name="The Broad Institute Genome Sequencing Platform"/>
            <consortium name="The Broad Institute Genome Sequencing Center for Infectious Disease"/>
            <person name="Feldgarden M."/>
            <person name="Van der Auwera G.A."/>
            <person name="Mahillon J."/>
            <person name="Duprez V."/>
            <person name="Timmery S."/>
            <person name="Mattelet C."/>
            <person name="Dierick K."/>
            <person name="Sun M."/>
            <person name="Yu Z."/>
            <person name="Zhu L."/>
            <person name="Hu X."/>
            <person name="Shank E.B."/>
            <person name="Swiecicka I."/>
            <person name="Hansen B.M."/>
            <person name="Andrup L."/>
            <person name="Young S.K."/>
            <person name="Zeng Q."/>
            <person name="Gargeya S."/>
            <person name="Fitzgerald M."/>
            <person name="Haas B."/>
            <person name="Abouelleil A."/>
            <person name="Alvarado L."/>
            <person name="Arachchi H.M."/>
            <person name="Berlin A."/>
            <person name="Chapman S.B."/>
            <person name="Goldberg J."/>
            <person name="Griggs A."/>
            <person name="Gujja S."/>
            <person name="Hansen M."/>
            <person name="Howarth C."/>
            <person name="Imamovic A."/>
            <person name="Larimer J."/>
            <person name="McCowen C."/>
            <person name="Montmayeur A."/>
            <person name="Murphy C."/>
            <person name="Neiman D."/>
            <person name="Pearson M."/>
            <person name="Priest M."/>
            <person name="Roberts A."/>
            <person name="Saif S."/>
            <person name="Shea T."/>
            <person name="Sisk P."/>
            <person name="Sykes S."/>
            <person name="Wortman J."/>
            <person name="Nusbaum C."/>
            <person name="Birren B."/>
        </authorList>
    </citation>
    <scope>NUCLEOTIDE SEQUENCE [LARGE SCALE GENOMIC DNA]</scope>
    <source>
        <strain evidence="2 3">BAG5X1-1</strain>
    </source>
</reference>
<sequence>MDNFEVVTDIQQQAQRYIDGKLGLNLEKHWEQYEIQLSEDLRVIEDIHPEMRLSLGELYTVVNKFGTEEERQELDAITKKIEPYYAADHTVEEFFESTVAKVSFNQQQNMKVECINEYVKDNHEGFEFGNSVGQALNEINYAISMAHKEVMHGDVEYKGLYPVDEAEVVYCESTGKPLQQDEEAFHIEGHGYVVPEEVNPKDVEEGNAYYTTIGYEDVEEKRIAPIQYVEEKKYEDGELRFIPTVGINADNEAEEEIYRMQSVKTIGSVKIGDGEEQVKESKINPNSGKRYLGNDTSHSEEHSHLSQEREQARKQYMMQQMNGREY</sequence>
<feature type="compositionally biased region" description="Polar residues" evidence="1">
    <location>
        <begin position="317"/>
        <end position="326"/>
    </location>
</feature>
<proteinExistence type="predicted"/>
<feature type="region of interest" description="Disordered" evidence="1">
    <location>
        <begin position="276"/>
        <end position="326"/>
    </location>
</feature>
<accession>J8ABN3</accession>
<gene>
    <name evidence="2" type="ORF">IEE_05500</name>
</gene>
<dbReference type="AlphaFoldDB" id="J8ABN3"/>
<protein>
    <submittedName>
        <fullName evidence="2">Uncharacterized protein</fullName>
    </submittedName>
</protein>
<evidence type="ECO:0000313" key="3">
    <source>
        <dbReference type="Proteomes" id="UP000006600"/>
    </source>
</evidence>
<dbReference type="EMBL" id="AHDJ01000073">
    <property type="protein sequence ID" value="EJQ36024.1"/>
    <property type="molecule type" value="Genomic_DNA"/>
</dbReference>
<dbReference type="PATRIC" id="fig|1053189.3.peg.5601"/>
<evidence type="ECO:0000256" key="1">
    <source>
        <dbReference type="SAM" id="MobiDB-lite"/>
    </source>
</evidence>
<organism evidence="2 3">
    <name type="scientific">Bacillus cereus BAG5X1-1</name>
    <dbReference type="NCBI Taxonomy" id="1053189"/>
    <lineage>
        <taxon>Bacteria</taxon>
        <taxon>Bacillati</taxon>
        <taxon>Bacillota</taxon>
        <taxon>Bacilli</taxon>
        <taxon>Bacillales</taxon>
        <taxon>Bacillaceae</taxon>
        <taxon>Bacillus</taxon>
        <taxon>Bacillus cereus group</taxon>
    </lineage>
</organism>
<evidence type="ECO:0000313" key="2">
    <source>
        <dbReference type="EMBL" id="EJQ36024.1"/>
    </source>
</evidence>
<comment type="caution">
    <text evidence="2">The sequence shown here is derived from an EMBL/GenBank/DDBJ whole genome shotgun (WGS) entry which is preliminary data.</text>
</comment>